<dbReference type="AlphaFoldDB" id="A6JN16"/>
<proteinExistence type="predicted"/>
<dbReference type="GO" id="GO:0008270">
    <property type="term" value="F:zinc ion binding"/>
    <property type="evidence" value="ECO:0007669"/>
    <property type="project" value="UniProtKB-KW"/>
</dbReference>
<dbReference type="SMART" id="SM00355">
    <property type="entry name" value="ZnF_C2H2"/>
    <property type="match status" value="2"/>
</dbReference>
<dbReference type="CDD" id="cd07765">
    <property type="entry name" value="KRAB_A-box"/>
    <property type="match status" value="1"/>
</dbReference>
<dbReference type="PROSITE" id="PS00028">
    <property type="entry name" value="ZINC_FINGER_C2H2_1"/>
    <property type="match status" value="2"/>
</dbReference>
<accession>A6JN16</accession>
<evidence type="ECO:0000256" key="1">
    <source>
        <dbReference type="ARBA" id="ARBA00022723"/>
    </source>
</evidence>
<dbReference type="InterPro" id="IPR036051">
    <property type="entry name" value="KRAB_dom_sf"/>
</dbReference>
<dbReference type="Gene3D" id="6.10.140.140">
    <property type="match status" value="1"/>
</dbReference>
<dbReference type="InterPro" id="IPR050169">
    <property type="entry name" value="Krueppel_C2H2_ZnF"/>
</dbReference>
<evidence type="ECO:0000259" key="7">
    <source>
        <dbReference type="PROSITE" id="PS50805"/>
    </source>
</evidence>
<dbReference type="InterPro" id="IPR001909">
    <property type="entry name" value="KRAB"/>
</dbReference>
<dbReference type="SUPFAM" id="SSF57667">
    <property type="entry name" value="beta-beta-alpha zinc fingers"/>
    <property type="match status" value="2"/>
</dbReference>
<keyword evidence="3 5" id="KW-0863">Zinc-finger</keyword>
<dbReference type="PANTHER" id="PTHR23232">
    <property type="entry name" value="KRAB DOMAIN C2H2 ZINC FINGER"/>
    <property type="match status" value="1"/>
</dbReference>
<dbReference type="SMART" id="SM00349">
    <property type="entry name" value="KRAB"/>
    <property type="match status" value="1"/>
</dbReference>
<organism evidence="8 9">
    <name type="scientific">Rattus norvegicus</name>
    <name type="common">Rat</name>
    <dbReference type="NCBI Taxonomy" id="10116"/>
    <lineage>
        <taxon>Eukaryota</taxon>
        <taxon>Metazoa</taxon>
        <taxon>Chordata</taxon>
        <taxon>Craniata</taxon>
        <taxon>Vertebrata</taxon>
        <taxon>Euteleostomi</taxon>
        <taxon>Mammalia</taxon>
        <taxon>Eutheria</taxon>
        <taxon>Euarchontoglires</taxon>
        <taxon>Glires</taxon>
        <taxon>Rodentia</taxon>
        <taxon>Myomorpha</taxon>
        <taxon>Muroidea</taxon>
        <taxon>Muridae</taxon>
        <taxon>Murinae</taxon>
        <taxon>Rattus</taxon>
    </lineage>
</organism>
<evidence type="ECO:0000256" key="4">
    <source>
        <dbReference type="ARBA" id="ARBA00022833"/>
    </source>
</evidence>
<dbReference type="PANTHER" id="PTHR23232:SF158">
    <property type="entry name" value="KRAB DOMAIN-CONTAINING PROTEIN 5"/>
    <property type="match status" value="1"/>
</dbReference>
<protein>
    <submittedName>
        <fullName evidence="8">RCG53335</fullName>
    </submittedName>
</protein>
<dbReference type="Proteomes" id="UP000234681">
    <property type="component" value="Chromosome 2"/>
</dbReference>
<dbReference type="PROSITE" id="PS50805">
    <property type="entry name" value="KRAB"/>
    <property type="match status" value="1"/>
</dbReference>
<keyword evidence="4" id="KW-0862">Zinc</keyword>
<dbReference type="Pfam" id="PF00096">
    <property type="entry name" value="zf-C2H2"/>
    <property type="match status" value="2"/>
</dbReference>
<dbReference type="Pfam" id="PF01352">
    <property type="entry name" value="KRAB"/>
    <property type="match status" value="1"/>
</dbReference>
<evidence type="ECO:0000256" key="3">
    <source>
        <dbReference type="ARBA" id="ARBA00022771"/>
    </source>
</evidence>
<feature type="domain" description="C2H2-type" evidence="6">
    <location>
        <begin position="109"/>
        <end position="136"/>
    </location>
</feature>
<keyword evidence="1" id="KW-0479">Metal-binding</keyword>
<dbReference type="InterPro" id="IPR036236">
    <property type="entry name" value="Znf_C2H2_sf"/>
</dbReference>
<dbReference type="InterPro" id="IPR013087">
    <property type="entry name" value="Znf_C2H2_type"/>
</dbReference>
<feature type="domain" description="C2H2-type" evidence="6">
    <location>
        <begin position="137"/>
        <end position="163"/>
    </location>
</feature>
<dbReference type="GO" id="GO:0006355">
    <property type="term" value="P:regulation of DNA-templated transcription"/>
    <property type="evidence" value="ECO:0007669"/>
    <property type="project" value="InterPro"/>
</dbReference>
<dbReference type="FunFam" id="3.30.160.60:FF:000358">
    <property type="entry name" value="zinc finger protein 24"/>
    <property type="match status" value="1"/>
</dbReference>
<evidence type="ECO:0000256" key="5">
    <source>
        <dbReference type="PROSITE-ProRule" id="PRU00042"/>
    </source>
</evidence>
<gene>
    <name evidence="8" type="ORF">rCG_53335</name>
</gene>
<dbReference type="PROSITE" id="PS50157">
    <property type="entry name" value="ZINC_FINGER_C2H2_2"/>
    <property type="match status" value="2"/>
</dbReference>
<reference evidence="9" key="1">
    <citation type="submission" date="2005-09" db="EMBL/GenBank/DDBJ databases">
        <authorList>
            <person name="Mural R.J."/>
            <person name="Li P.W."/>
            <person name="Adams M.D."/>
            <person name="Amanatides P.G."/>
            <person name="Baden-Tillson H."/>
            <person name="Barnstead M."/>
            <person name="Chin S.H."/>
            <person name="Dew I."/>
            <person name="Evans C.A."/>
            <person name="Ferriera S."/>
            <person name="Flanigan M."/>
            <person name="Fosler C."/>
            <person name="Glodek A."/>
            <person name="Gu Z."/>
            <person name="Holt R.A."/>
            <person name="Jennings D."/>
            <person name="Kraft C.L."/>
            <person name="Lu F."/>
            <person name="Nguyen T."/>
            <person name="Nusskern D.R."/>
            <person name="Pfannkoch C.M."/>
            <person name="Sitter C."/>
            <person name="Sutton G.G."/>
            <person name="Venter J.C."/>
            <person name="Wang Z."/>
            <person name="Woodage T."/>
            <person name="Zheng X.H."/>
            <person name="Zhong F."/>
        </authorList>
    </citation>
    <scope>NUCLEOTIDE SEQUENCE [LARGE SCALE GENOMIC DNA]</scope>
    <source>
        <strain>BN</strain>
        <strain evidence="9">Sprague-Dawley</strain>
    </source>
</reference>
<evidence type="ECO:0000313" key="9">
    <source>
        <dbReference type="Proteomes" id="UP000234681"/>
    </source>
</evidence>
<name>A6JN16_RAT</name>
<keyword evidence="2" id="KW-0677">Repeat</keyword>
<dbReference type="FunFam" id="3.30.160.60:FF:002343">
    <property type="entry name" value="Zinc finger protein 33A"/>
    <property type="match status" value="1"/>
</dbReference>
<dbReference type="SUPFAM" id="SSF109640">
    <property type="entry name" value="KRAB domain (Kruppel-associated box)"/>
    <property type="match status" value="1"/>
</dbReference>
<evidence type="ECO:0000259" key="6">
    <source>
        <dbReference type="PROSITE" id="PS50157"/>
    </source>
</evidence>
<evidence type="ECO:0000256" key="2">
    <source>
        <dbReference type="ARBA" id="ARBA00022737"/>
    </source>
</evidence>
<evidence type="ECO:0000313" key="8">
    <source>
        <dbReference type="EMBL" id="EDL82665.1"/>
    </source>
</evidence>
<sequence>MMDMLSFWDVAIDFSPEEWEWLKPAQWSLYRDVMLENYSNLVFLGLAVSKPQLVTFLEQRPEPMDVKRQEAATVHSGIALNDPNCYSKTTNCKSLLIKRRRLHKGEKPYKCEECGKALGSLKTLSIHQRLHTGDKPYKCKECHKAFSTRSALFIHMKNHTDEK</sequence>
<feature type="domain" description="KRAB" evidence="7">
    <location>
        <begin position="5"/>
        <end position="76"/>
    </location>
</feature>
<dbReference type="EMBL" id="CH473992">
    <property type="protein sequence ID" value="EDL82665.1"/>
    <property type="molecule type" value="Genomic_DNA"/>
</dbReference>
<dbReference type="Gene3D" id="3.30.160.60">
    <property type="entry name" value="Classic Zinc Finger"/>
    <property type="match status" value="2"/>
</dbReference>
<feature type="non-terminal residue" evidence="8">
    <location>
        <position position="163"/>
    </location>
</feature>